<dbReference type="Pfam" id="PF13507">
    <property type="entry name" value="GATase_5"/>
    <property type="match status" value="1"/>
</dbReference>
<dbReference type="GO" id="GO:0016787">
    <property type="term" value="F:hydrolase activity"/>
    <property type="evidence" value="ECO:0007669"/>
    <property type="project" value="UniProtKB-KW"/>
</dbReference>
<sequence length="256" mass="28538">MAKPKVLILRTAGTNCDYETDYAFQLAGAGTSLIHINQLINNQVYLTDYHIMAIPGGFSYGDDIAAGILLANELKFKLIDKITEFFDRGGLILGICNGFQVLVRSGLLPRINSQQNNQQATLAMNTSTKFECRWVNLQTDKNISVFTKGLKNKLYLPVAHAEGRFIASDTILDQLEANGQIVFRYVLPGYPHNPNGSHRNIAGVCDPTGRILGMMPHPERYLIRHNHPRWTRENLPEEGDGLAIFRNAVDYASTSC</sequence>
<evidence type="ECO:0000256" key="4">
    <source>
        <dbReference type="ARBA" id="ARBA00022755"/>
    </source>
</evidence>
<organism evidence="8">
    <name type="scientific">marine metagenome</name>
    <dbReference type="NCBI Taxonomy" id="408172"/>
    <lineage>
        <taxon>unclassified sequences</taxon>
        <taxon>metagenomes</taxon>
        <taxon>ecological metagenomes</taxon>
    </lineage>
</organism>
<evidence type="ECO:0000256" key="1">
    <source>
        <dbReference type="ARBA" id="ARBA00022490"/>
    </source>
</evidence>
<dbReference type="GO" id="GO:0005737">
    <property type="term" value="C:cytoplasm"/>
    <property type="evidence" value="ECO:0007669"/>
    <property type="project" value="TreeGrafter"/>
</dbReference>
<dbReference type="SUPFAM" id="SSF52317">
    <property type="entry name" value="Class I glutamine amidotransferase-like"/>
    <property type="match status" value="1"/>
</dbReference>
<dbReference type="AlphaFoldDB" id="A0A381VL38"/>
<keyword evidence="5" id="KW-0378">Hydrolase</keyword>
<gene>
    <name evidence="8" type="ORF">METZ01_LOCUS93342</name>
</gene>
<dbReference type="GO" id="GO:0006189">
    <property type="term" value="P:'de novo' IMP biosynthetic process"/>
    <property type="evidence" value="ECO:0007669"/>
    <property type="project" value="InterPro"/>
</dbReference>
<proteinExistence type="inferred from homology"/>
<dbReference type="CDD" id="cd01740">
    <property type="entry name" value="GATase1_FGAR_AT"/>
    <property type="match status" value="1"/>
</dbReference>
<evidence type="ECO:0000256" key="2">
    <source>
        <dbReference type="ARBA" id="ARBA00022598"/>
    </source>
</evidence>
<dbReference type="EMBL" id="UINC01009011">
    <property type="protein sequence ID" value="SVA40488.1"/>
    <property type="molecule type" value="Genomic_DNA"/>
</dbReference>
<keyword evidence="4" id="KW-0658">Purine biosynthesis</keyword>
<dbReference type="PANTHER" id="PTHR10099:SF1">
    <property type="entry name" value="PHOSPHORIBOSYLFORMYLGLYCINAMIDINE SYNTHASE"/>
    <property type="match status" value="1"/>
</dbReference>
<dbReference type="NCBIfam" id="TIGR01737">
    <property type="entry name" value="FGAM_synth_I"/>
    <property type="match status" value="1"/>
</dbReference>
<dbReference type="Gene3D" id="3.40.50.880">
    <property type="match status" value="1"/>
</dbReference>
<dbReference type="HAMAP" id="MF_00421">
    <property type="entry name" value="PurQ"/>
    <property type="match status" value="1"/>
</dbReference>
<keyword evidence="7" id="KW-0315">Glutamine amidotransferase</keyword>
<evidence type="ECO:0000256" key="7">
    <source>
        <dbReference type="ARBA" id="ARBA00022962"/>
    </source>
</evidence>
<accession>A0A381VL38</accession>
<name>A0A381VL38_9ZZZZ</name>
<dbReference type="SMART" id="SM01211">
    <property type="entry name" value="GATase_5"/>
    <property type="match status" value="1"/>
</dbReference>
<keyword evidence="1" id="KW-0963">Cytoplasm</keyword>
<evidence type="ECO:0000313" key="8">
    <source>
        <dbReference type="EMBL" id="SVA40488.1"/>
    </source>
</evidence>
<dbReference type="PROSITE" id="PS51273">
    <property type="entry name" value="GATASE_TYPE_1"/>
    <property type="match status" value="1"/>
</dbReference>
<evidence type="ECO:0000256" key="5">
    <source>
        <dbReference type="ARBA" id="ARBA00022801"/>
    </source>
</evidence>
<dbReference type="GO" id="GO:0004642">
    <property type="term" value="F:phosphoribosylformylglycinamidine synthase activity"/>
    <property type="evidence" value="ECO:0007669"/>
    <property type="project" value="InterPro"/>
</dbReference>
<keyword evidence="6" id="KW-0067">ATP-binding</keyword>
<dbReference type="PANTHER" id="PTHR10099">
    <property type="entry name" value="PHOSPHORIBOSYLFORMYLGLYCINAMIDINE SYNTHASE"/>
    <property type="match status" value="1"/>
</dbReference>
<evidence type="ECO:0000256" key="3">
    <source>
        <dbReference type="ARBA" id="ARBA00022741"/>
    </source>
</evidence>
<keyword evidence="3" id="KW-0547">Nucleotide-binding</keyword>
<dbReference type="PIRSF" id="PIRSF001586">
    <property type="entry name" value="FGAM_synth_I"/>
    <property type="match status" value="1"/>
</dbReference>
<dbReference type="InterPro" id="IPR010075">
    <property type="entry name" value="PRibForGlyAmidine_synth_PurQ"/>
</dbReference>
<protein>
    <submittedName>
        <fullName evidence="8">Uncharacterized protein</fullName>
    </submittedName>
</protein>
<evidence type="ECO:0000256" key="6">
    <source>
        <dbReference type="ARBA" id="ARBA00022840"/>
    </source>
</evidence>
<keyword evidence="2" id="KW-0436">Ligase</keyword>
<dbReference type="InterPro" id="IPR029062">
    <property type="entry name" value="Class_I_gatase-like"/>
</dbReference>
<dbReference type="GO" id="GO:0005524">
    <property type="term" value="F:ATP binding"/>
    <property type="evidence" value="ECO:0007669"/>
    <property type="project" value="UniProtKB-KW"/>
</dbReference>
<reference evidence="8" key="1">
    <citation type="submission" date="2018-05" db="EMBL/GenBank/DDBJ databases">
        <authorList>
            <person name="Lanie J.A."/>
            <person name="Ng W.-L."/>
            <person name="Kazmierczak K.M."/>
            <person name="Andrzejewski T.M."/>
            <person name="Davidsen T.M."/>
            <person name="Wayne K.J."/>
            <person name="Tettelin H."/>
            <person name="Glass J.I."/>
            <person name="Rusch D."/>
            <person name="Podicherti R."/>
            <person name="Tsui H.-C.T."/>
            <person name="Winkler M.E."/>
        </authorList>
    </citation>
    <scope>NUCLEOTIDE SEQUENCE</scope>
</reference>